<comment type="caution">
    <text evidence="1">The sequence shown here is derived from an EMBL/GenBank/DDBJ whole genome shotgun (WGS) entry which is preliminary data.</text>
</comment>
<keyword evidence="2" id="KW-1185">Reference proteome</keyword>
<protein>
    <submittedName>
        <fullName evidence="1">Uncharacterized protein</fullName>
    </submittedName>
</protein>
<reference evidence="1 2" key="1">
    <citation type="submission" date="2019-04" db="EMBL/GenBank/DDBJ databases">
        <title>Annotation for the trematode Fasciola gigantica.</title>
        <authorList>
            <person name="Choi Y.-J."/>
        </authorList>
    </citation>
    <scope>NUCLEOTIDE SEQUENCE [LARGE SCALE GENOMIC DNA]</scope>
    <source>
        <strain evidence="1">Uganda_cow_1</strain>
    </source>
</reference>
<evidence type="ECO:0000313" key="2">
    <source>
        <dbReference type="Proteomes" id="UP000316759"/>
    </source>
</evidence>
<organism evidence="1 2">
    <name type="scientific">Fasciola gigantica</name>
    <name type="common">Giant liver fluke</name>
    <dbReference type="NCBI Taxonomy" id="46835"/>
    <lineage>
        <taxon>Eukaryota</taxon>
        <taxon>Metazoa</taxon>
        <taxon>Spiralia</taxon>
        <taxon>Lophotrochozoa</taxon>
        <taxon>Platyhelminthes</taxon>
        <taxon>Trematoda</taxon>
        <taxon>Digenea</taxon>
        <taxon>Plagiorchiida</taxon>
        <taxon>Echinostomata</taxon>
        <taxon>Echinostomatoidea</taxon>
        <taxon>Fasciolidae</taxon>
        <taxon>Fasciola</taxon>
    </lineage>
</organism>
<evidence type="ECO:0000313" key="1">
    <source>
        <dbReference type="EMBL" id="TPP39723.1"/>
    </source>
</evidence>
<accession>A0A504WV24</accession>
<dbReference type="AlphaFoldDB" id="A0A504WV24"/>
<name>A0A504WV24_FASGI</name>
<proteinExistence type="predicted"/>
<sequence>MSSVQLVRKQPGLLRAFCHSINTFWMSYKTFRIKLKKMKPVLNISWVLQKWNICSQMSPHLQPPGRVS</sequence>
<gene>
    <name evidence="1" type="ORF">FGIG_12384</name>
</gene>
<dbReference type="Proteomes" id="UP000316759">
    <property type="component" value="Unassembled WGS sequence"/>
</dbReference>
<dbReference type="EMBL" id="SUNJ01015837">
    <property type="protein sequence ID" value="TPP39723.1"/>
    <property type="molecule type" value="Genomic_DNA"/>
</dbReference>